<dbReference type="Pfam" id="PF20736">
    <property type="entry name" value="Glyco_hydro127M"/>
    <property type="match status" value="1"/>
</dbReference>
<evidence type="ECO:0000313" key="4">
    <source>
        <dbReference type="Proteomes" id="UP000669179"/>
    </source>
</evidence>
<dbReference type="Proteomes" id="UP000669179">
    <property type="component" value="Unassembled WGS sequence"/>
</dbReference>
<evidence type="ECO:0000259" key="2">
    <source>
        <dbReference type="Pfam" id="PF20736"/>
    </source>
</evidence>
<dbReference type="AlphaFoldDB" id="A0A939PJI4"/>
<dbReference type="PANTHER" id="PTHR31151:SF0">
    <property type="entry name" value="PROLINE-TRNA LIGASE (DUF1680)"/>
    <property type="match status" value="1"/>
</dbReference>
<sequence length="566" mass="62842">MHTIPTWHNVNLAQGFREPSQYGVLAADPALRAATYRIYDTVMGTYGQFAGGGFAGDENCRPHFGDPRQGFETCGFVEYMHSFELLTRMTGDPVWADRCEDIAFNSLPAAFDPEQKGTHYVTSANSVQLDDVAKTDGQFQNRFAMQAYMPGVHNYRCCPHNYGMGWPYFAEELWLATFDAGLCASMYAASTVKAKVGKDATNVTITADTTYPFDENVQFKVAPDKAVSFPLYLRVPRWCAAAPELRVNGSRLTLPAAKTPGYIRVERVWQAGDTVQLRLPMRVATRTWRSNHSSVSVDRGPLTYSLEIQENWRRSGGSDAWPEYEVIAGSAWNYGLDGGTITSRRRTPSGSDPFTREGVPLELRARARRIPNWRVDRQNVVRTLQDGPVASAEKAETVSLIPMGAARLRITSFPVIGHGPDAHQWILPPNTSASHVWQGDTTEALCDGVEPSGSGDQSIPRFTWWDHQGTTEWVQYEFDKPLQAASAAVYWFDDTGAGACRVPVSWRLLYIDGTAWKPVQNPSGYGVARDTYNKVTFTPVTATAFRVEVQLAGGFSGGILEWRMNP</sequence>
<comment type="caution">
    <text evidence="3">The sequence shown here is derived from an EMBL/GenBank/DDBJ whole genome shotgun (WGS) entry which is preliminary data.</text>
</comment>
<dbReference type="InterPro" id="IPR012878">
    <property type="entry name" value="Beta-AFase-like_GH127_cat"/>
</dbReference>
<protein>
    <submittedName>
        <fullName evidence="3">Glycoside hydrolase family 127 protein</fullName>
    </submittedName>
</protein>
<keyword evidence="4" id="KW-1185">Reference proteome</keyword>
<proteinExistence type="predicted"/>
<evidence type="ECO:0000313" key="3">
    <source>
        <dbReference type="EMBL" id="MBO2451248.1"/>
    </source>
</evidence>
<dbReference type="GO" id="GO:0016787">
    <property type="term" value="F:hydrolase activity"/>
    <property type="evidence" value="ECO:0007669"/>
    <property type="project" value="UniProtKB-KW"/>
</dbReference>
<evidence type="ECO:0000259" key="1">
    <source>
        <dbReference type="Pfam" id="PF07944"/>
    </source>
</evidence>
<feature type="domain" description="Non-reducing end beta-L-arabinofuranosidase-like GH127 catalytic" evidence="1">
    <location>
        <begin position="4"/>
        <end position="170"/>
    </location>
</feature>
<dbReference type="InterPro" id="IPR049046">
    <property type="entry name" value="Beta-AFase-like_GH127_middle"/>
</dbReference>
<name>A0A939PJI4_9ACTN</name>
<gene>
    <name evidence="3" type="ORF">J4573_29435</name>
</gene>
<accession>A0A939PJI4</accession>
<dbReference type="Gene3D" id="2.60.120.260">
    <property type="entry name" value="Galactose-binding domain-like"/>
    <property type="match status" value="1"/>
</dbReference>
<dbReference type="EMBL" id="JAGEOJ010000012">
    <property type="protein sequence ID" value="MBO2451248.1"/>
    <property type="molecule type" value="Genomic_DNA"/>
</dbReference>
<reference evidence="3" key="1">
    <citation type="submission" date="2021-03" db="EMBL/GenBank/DDBJ databases">
        <authorList>
            <person name="Kanchanasin P."/>
            <person name="Saeng-In P."/>
            <person name="Phongsopitanun W."/>
            <person name="Yuki M."/>
            <person name="Kudo T."/>
            <person name="Ohkuma M."/>
            <person name="Tanasupawat S."/>
        </authorList>
    </citation>
    <scope>NUCLEOTIDE SEQUENCE</scope>
    <source>
        <strain evidence="3">GKU 128</strain>
    </source>
</reference>
<dbReference type="Pfam" id="PF07944">
    <property type="entry name" value="Beta-AFase-like_GH127_cat"/>
    <property type="match status" value="1"/>
</dbReference>
<dbReference type="PANTHER" id="PTHR31151">
    <property type="entry name" value="PROLINE-TRNA LIGASE (DUF1680)"/>
    <property type="match status" value="1"/>
</dbReference>
<feature type="domain" description="Non-reducing end beta-L-arabinofuranosidase-like GH127 middle" evidence="2">
    <location>
        <begin position="183"/>
        <end position="281"/>
    </location>
</feature>
<keyword evidence="3" id="KW-0378">Hydrolase</keyword>
<organism evidence="3 4">
    <name type="scientific">Actinomadura barringtoniae</name>
    <dbReference type="NCBI Taxonomy" id="1427535"/>
    <lineage>
        <taxon>Bacteria</taxon>
        <taxon>Bacillati</taxon>
        <taxon>Actinomycetota</taxon>
        <taxon>Actinomycetes</taxon>
        <taxon>Streptosporangiales</taxon>
        <taxon>Thermomonosporaceae</taxon>
        <taxon>Actinomadura</taxon>
    </lineage>
</organism>